<organism evidence="6 7">
    <name type="scientific">Podospora aff. communis PSN243</name>
    <dbReference type="NCBI Taxonomy" id="3040156"/>
    <lineage>
        <taxon>Eukaryota</taxon>
        <taxon>Fungi</taxon>
        <taxon>Dikarya</taxon>
        <taxon>Ascomycota</taxon>
        <taxon>Pezizomycotina</taxon>
        <taxon>Sordariomycetes</taxon>
        <taxon>Sordariomycetidae</taxon>
        <taxon>Sordariales</taxon>
        <taxon>Podosporaceae</taxon>
        <taxon>Podospora</taxon>
    </lineage>
</organism>
<evidence type="ECO:0008006" key="8">
    <source>
        <dbReference type="Google" id="ProtNLM"/>
    </source>
</evidence>
<reference evidence="6" key="2">
    <citation type="submission" date="2023-05" db="EMBL/GenBank/DDBJ databases">
        <authorList>
            <consortium name="Lawrence Berkeley National Laboratory"/>
            <person name="Steindorff A."/>
            <person name="Hensen N."/>
            <person name="Bonometti L."/>
            <person name="Westerberg I."/>
            <person name="Brannstrom I.O."/>
            <person name="Guillou S."/>
            <person name="Cros-Aarteil S."/>
            <person name="Calhoun S."/>
            <person name="Haridas S."/>
            <person name="Kuo A."/>
            <person name="Mondo S."/>
            <person name="Pangilinan J."/>
            <person name="Riley R."/>
            <person name="Labutti K."/>
            <person name="Andreopoulos B."/>
            <person name="Lipzen A."/>
            <person name="Chen C."/>
            <person name="Yanf M."/>
            <person name="Daum C."/>
            <person name="Ng V."/>
            <person name="Clum A."/>
            <person name="Ohm R."/>
            <person name="Martin F."/>
            <person name="Silar P."/>
            <person name="Natvig D."/>
            <person name="Lalanne C."/>
            <person name="Gautier V."/>
            <person name="Ament-Velasquez S.L."/>
            <person name="Kruys A."/>
            <person name="Hutchinson M.I."/>
            <person name="Powell A.J."/>
            <person name="Barry K."/>
            <person name="Miller A.N."/>
            <person name="Grigoriev I.V."/>
            <person name="Debuchy R."/>
            <person name="Gladieux P."/>
            <person name="Thoren M.H."/>
            <person name="Johannesson H."/>
        </authorList>
    </citation>
    <scope>NUCLEOTIDE SEQUENCE</scope>
    <source>
        <strain evidence="6">PSN243</strain>
    </source>
</reference>
<dbReference type="SUPFAM" id="SSF55347">
    <property type="entry name" value="Glyceraldehyde-3-phosphate dehydrogenase-like, C-terminal domain"/>
    <property type="match status" value="1"/>
</dbReference>
<dbReference type="AlphaFoldDB" id="A0AAV9G0U4"/>
<evidence type="ECO:0000256" key="2">
    <source>
        <dbReference type="ARBA" id="ARBA00023002"/>
    </source>
</evidence>
<dbReference type="Pfam" id="PF01408">
    <property type="entry name" value="GFO_IDH_MocA"/>
    <property type="match status" value="1"/>
</dbReference>
<comment type="similarity">
    <text evidence="1">Belongs to the Gfo/Idh/MocA family.</text>
</comment>
<dbReference type="InterPro" id="IPR000683">
    <property type="entry name" value="Gfo/Idh/MocA-like_OxRdtase_N"/>
</dbReference>
<dbReference type="Pfam" id="PF02894">
    <property type="entry name" value="GFO_IDH_MocA_C"/>
    <property type="match status" value="1"/>
</dbReference>
<feature type="domain" description="Gfo/Idh/MocA-like oxidoreductase N-terminal" evidence="4">
    <location>
        <begin position="7"/>
        <end position="126"/>
    </location>
</feature>
<evidence type="ECO:0000313" key="6">
    <source>
        <dbReference type="EMBL" id="KAK4442050.1"/>
    </source>
</evidence>
<feature type="region of interest" description="Disordered" evidence="3">
    <location>
        <begin position="269"/>
        <end position="291"/>
    </location>
</feature>
<dbReference type="GO" id="GO:0000166">
    <property type="term" value="F:nucleotide binding"/>
    <property type="evidence" value="ECO:0007669"/>
    <property type="project" value="InterPro"/>
</dbReference>
<proteinExistence type="inferred from homology"/>
<dbReference type="InterPro" id="IPR051317">
    <property type="entry name" value="Gfo/Idh/MocA_oxidoreduct"/>
</dbReference>
<dbReference type="InterPro" id="IPR004104">
    <property type="entry name" value="Gfo/Idh/MocA-like_OxRdtase_C"/>
</dbReference>
<comment type="caution">
    <text evidence="6">The sequence shown here is derived from an EMBL/GenBank/DDBJ whole genome shotgun (WGS) entry which is preliminary data.</text>
</comment>
<evidence type="ECO:0000259" key="5">
    <source>
        <dbReference type="Pfam" id="PF02894"/>
    </source>
</evidence>
<dbReference type="Proteomes" id="UP001321760">
    <property type="component" value="Unassembled WGS sequence"/>
</dbReference>
<dbReference type="Gene3D" id="3.30.360.10">
    <property type="entry name" value="Dihydrodipicolinate Reductase, domain 2"/>
    <property type="match status" value="1"/>
</dbReference>
<sequence>MSSTQQFHVGIIGYGLSAKVFHIPFISLTPSLVLHSIVQRSPAPGNSAPDDFPSIQHFTDVSALLSNPSVDIVIVSTPPNTHFSIVRDALLAGKHVLVEKPFVPSSSQAYELAALARKQNRILCVYQNRRCDSDFLTVQKLLRDDHLGRVIEFETHFDRFRPEKPAASWKADLSMDDGGGVLYDLGTHLLDQVFVLFGMPTTVSAKFVNQREGRLVSGEGEGQEPDSVSLVLSYAERGMLVYVRAGVVCVEKEQVRFWVRGSRGSYHKTGLDPQEGHLRSGGKATDDGFGKEGPSSYGRLCVVGTDGKIEERVCETVEPETYRRFYELFAKAVESGREEDVPVPAVQAAHVLSIIEAARESAKTGRDAAPVNPST</sequence>
<evidence type="ECO:0000313" key="7">
    <source>
        <dbReference type="Proteomes" id="UP001321760"/>
    </source>
</evidence>
<keyword evidence="2" id="KW-0560">Oxidoreductase</keyword>
<dbReference type="GO" id="GO:0016491">
    <property type="term" value="F:oxidoreductase activity"/>
    <property type="evidence" value="ECO:0007669"/>
    <property type="project" value="UniProtKB-KW"/>
</dbReference>
<dbReference type="PANTHER" id="PTHR43708:SF5">
    <property type="entry name" value="CONSERVED EXPRESSED OXIDOREDUCTASE (EUROFUNG)-RELATED"/>
    <property type="match status" value="1"/>
</dbReference>
<protein>
    <recommendedName>
        <fullName evidence="8">Oxidoreductase</fullName>
    </recommendedName>
</protein>
<dbReference type="InterPro" id="IPR036291">
    <property type="entry name" value="NAD(P)-bd_dom_sf"/>
</dbReference>
<dbReference type="SUPFAM" id="SSF51735">
    <property type="entry name" value="NAD(P)-binding Rossmann-fold domains"/>
    <property type="match status" value="1"/>
</dbReference>
<feature type="compositionally biased region" description="Basic and acidic residues" evidence="3">
    <location>
        <begin position="274"/>
        <end position="290"/>
    </location>
</feature>
<evidence type="ECO:0000256" key="1">
    <source>
        <dbReference type="ARBA" id="ARBA00010928"/>
    </source>
</evidence>
<gene>
    <name evidence="6" type="ORF">QBC34DRAFT_419317</name>
</gene>
<evidence type="ECO:0000256" key="3">
    <source>
        <dbReference type="SAM" id="MobiDB-lite"/>
    </source>
</evidence>
<accession>A0AAV9G0U4</accession>
<reference evidence="6" key="1">
    <citation type="journal article" date="2023" name="Mol. Phylogenet. Evol.">
        <title>Genome-scale phylogeny and comparative genomics of the fungal order Sordariales.</title>
        <authorList>
            <person name="Hensen N."/>
            <person name="Bonometti L."/>
            <person name="Westerberg I."/>
            <person name="Brannstrom I.O."/>
            <person name="Guillou S."/>
            <person name="Cros-Aarteil S."/>
            <person name="Calhoun S."/>
            <person name="Haridas S."/>
            <person name="Kuo A."/>
            <person name="Mondo S."/>
            <person name="Pangilinan J."/>
            <person name="Riley R."/>
            <person name="LaButti K."/>
            <person name="Andreopoulos B."/>
            <person name="Lipzen A."/>
            <person name="Chen C."/>
            <person name="Yan M."/>
            <person name="Daum C."/>
            <person name="Ng V."/>
            <person name="Clum A."/>
            <person name="Steindorff A."/>
            <person name="Ohm R.A."/>
            <person name="Martin F."/>
            <person name="Silar P."/>
            <person name="Natvig D.O."/>
            <person name="Lalanne C."/>
            <person name="Gautier V."/>
            <person name="Ament-Velasquez S.L."/>
            <person name="Kruys A."/>
            <person name="Hutchinson M.I."/>
            <person name="Powell A.J."/>
            <person name="Barry K."/>
            <person name="Miller A.N."/>
            <person name="Grigoriev I.V."/>
            <person name="Debuchy R."/>
            <person name="Gladieux P."/>
            <person name="Hiltunen Thoren M."/>
            <person name="Johannesson H."/>
        </authorList>
    </citation>
    <scope>NUCLEOTIDE SEQUENCE</scope>
    <source>
        <strain evidence="6">PSN243</strain>
    </source>
</reference>
<dbReference type="PANTHER" id="PTHR43708">
    <property type="entry name" value="CONSERVED EXPRESSED OXIDOREDUCTASE (EUROFUNG)"/>
    <property type="match status" value="1"/>
</dbReference>
<feature type="domain" description="Gfo/Idh/MocA-like oxidoreductase C-terminal" evidence="5">
    <location>
        <begin position="140"/>
        <end position="366"/>
    </location>
</feature>
<name>A0AAV9G0U4_9PEZI</name>
<dbReference type="EMBL" id="MU866036">
    <property type="protein sequence ID" value="KAK4442050.1"/>
    <property type="molecule type" value="Genomic_DNA"/>
</dbReference>
<evidence type="ECO:0000259" key="4">
    <source>
        <dbReference type="Pfam" id="PF01408"/>
    </source>
</evidence>
<dbReference type="Gene3D" id="3.40.50.720">
    <property type="entry name" value="NAD(P)-binding Rossmann-like Domain"/>
    <property type="match status" value="1"/>
</dbReference>
<keyword evidence="7" id="KW-1185">Reference proteome</keyword>